<dbReference type="AlphaFoldDB" id="A0A1M7FGM0"/>
<dbReference type="EMBL" id="FRAS01000030">
    <property type="protein sequence ID" value="SHM03136.1"/>
    <property type="molecule type" value="Genomic_DNA"/>
</dbReference>
<dbReference type="Gene3D" id="2.40.50.230">
    <property type="entry name" value="Gp5 N-terminal domain"/>
    <property type="match status" value="1"/>
</dbReference>
<name>A0A1M7FGM0_9BACT</name>
<dbReference type="Gene3D" id="2.30.110.50">
    <property type="match status" value="1"/>
</dbReference>
<evidence type="ECO:0000313" key="3">
    <source>
        <dbReference type="Proteomes" id="UP000183947"/>
    </source>
</evidence>
<sequence>MSRQVTSSVQCAGAALAPSADIQQISLTQSLFSHHEFQVVVPFDRVEGSKASFFSQAHKRLLGQPLTLAVEADSFHFNQGQKLLFKGIVTHLEAGKDNDFAGSVVARGFSPCYLLASGSKKRTFVAKTLDAIFNEVLQPYPANLLARKINPQHKAPLPYVVQYRETNFEFLSRLAAEYGEWFYYDGEALQLGTPANSEEIEFVADGDYNSFSFGMTLLPTKAKMYEYNYQKHQHFKSSTSSQSLPSLQNHPFGGFALSQAEKLFTDEAHTTAETWIEGNSQLDEEAKLLKANAAANLVTLQGYSDNPNIHLGSVLNVSGEGIGTEHLTPESFGKYRVLEITHFIDEVGNYSNQFSAVPHVLEVPPLNPHYDAPQGQPELAEVINDKDPEKLGRLKVRYHWPVDNPAQAETDWVRLLTPYSGSGKGQLFKPEVGSQVLVDYQGGLAEQPFVLGNLFHANNKQGAKYSPDGNLMKGIQTSGGNKFVMQDKEGQQSINISNSNNKGTSLNINFNGDGSVSISTNGPISLTAGGDITLNAKKDITLTAGNNITITAKKNVVVTAQEEAVALDAKMALDMVAEDLTADFRNNLTINASAQAKIKSQDTDII</sequence>
<dbReference type="Pfam" id="PF04717">
    <property type="entry name" value="Phage_base_V"/>
    <property type="match status" value="1"/>
</dbReference>
<protein>
    <submittedName>
        <fullName evidence="2">Uncharacterized conserved protein, implicated in type VI secretion and phage assembly</fullName>
    </submittedName>
</protein>
<dbReference type="SUPFAM" id="SSF69255">
    <property type="entry name" value="gp5 N-terminal domain-like"/>
    <property type="match status" value="1"/>
</dbReference>
<dbReference type="RefSeq" id="WP_084549186.1">
    <property type="nucleotide sequence ID" value="NZ_FRAS01000030.1"/>
</dbReference>
<gene>
    <name evidence="2" type="ORF">SAMN02746009_03835</name>
</gene>
<organism evidence="2 3">
    <name type="scientific">Hymenobacter psychrotolerans DSM 18569</name>
    <dbReference type="NCBI Taxonomy" id="1121959"/>
    <lineage>
        <taxon>Bacteria</taxon>
        <taxon>Pseudomonadati</taxon>
        <taxon>Bacteroidota</taxon>
        <taxon>Cytophagia</taxon>
        <taxon>Cytophagales</taxon>
        <taxon>Hymenobacteraceae</taxon>
        <taxon>Hymenobacter</taxon>
    </lineage>
</organism>
<proteinExistence type="predicted"/>
<evidence type="ECO:0000259" key="1">
    <source>
        <dbReference type="Pfam" id="PF04717"/>
    </source>
</evidence>
<feature type="domain" description="Gp5/Type VI secretion system Vgr protein OB-fold" evidence="1">
    <location>
        <begin position="380"/>
        <end position="455"/>
    </location>
</feature>
<dbReference type="InterPro" id="IPR006531">
    <property type="entry name" value="Gp5/Vgr_OB"/>
</dbReference>
<dbReference type="SUPFAM" id="SSF69279">
    <property type="entry name" value="Phage tail proteins"/>
    <property type="match status" value="1"/>
</dbReference>
<dbReference type="STRING" id="1121959.SAMN02746009_03835"/>
<dbReference type="SUPFAM" id="SSF69349">
    <property type="entry name" value="Phage fibre proteins"/>
    <property type="match status" value="1"/>
</dbReference>
<dbReference type="Gene3D" id="3.55.50.10">
    <property type="entry name" value="Baseplate protein-like domains"/>
    <property type="match status" value="1"/>
</dbReference>
<keyword evidence="3" id="KW-1185">Reference proteome</keyword>
<dbReference type="OrthoDB" id="1907165at2"/>
<evidence type="ECO:0000313" key="2">
    <source>
        <dbReference type="EMBL" id="SHM03136.1"/>
    </source>
</evidence>
<dbReference type="Pfam" id="PF05954">
    <property type="entry name" value="Phage_GPD"/>
    <property type="match status" value="1"/>
</dbReference>
<dbReference type="InterPro" id="IPR037026">
    <property type="entry name" value="Vgr_OB-fold_dom_sf"/>
</dbReference>
<reference evidence="3" key="1">
    <citation type="submission" date="2016-11" db="EMBL/GenBank/DDBJ databases">
        <authorList>
            <person name="Varghese N."/>
            <person name="Submissions S."/>
        </authorList>
    </citation>
    <scope>NUCLEOTIDE SEQUENCE [LARGE SCALE GENOMIC DNA]</scope>
    <source>
        <strain evidence="3">DSM 18569</strain>
    </source>
</reference>
<accession>A0A1M7FGM0</accession>
<dbReference type="Proteomes" id="UP000183947">
    <property type="component" value="Unassembled WGS sequence"/>
</dbReference>